<feature type="region of interest" description="Disordered" evidence="1">
    <location>
        <begin position="1"/>
        <end position="22"/>
    </location>
</feature>
<dbReference type="Proteomes" id="UP001229421">
    <property type="component" value="Unassembled WGS sequence"/>
</dbReference>
<dbReference type="AlphaFoldDB" id="A0AAD8KF51"/>
<reference evidence="2" key="1">
    <citation type="journal article" date="2023" name="bioRxiv">
        <title>Improved chromosome-level genome assembly for marigold (Tagetes erecta).</title>
        <authorList>
            <person name="Jiang F."/>
            <person name="Yuan L."/>
            <person name="Wang S."/>
            <person name="Wang H."/>
            <person name="Xu D."/>
            <person name="Wang A."/>
            <person name="Fan W."/>
        </authorList>
    </citation>
    <scope>NUCLEOTIDE SEQUENCE</scope>
    <source>
        <strain evidence="2">WSJ</strain>
        <tissue evidence="2">Leaf</tissue>
    </source>
</reference>
<name>A0AAD8KF51_TARER</name>
<comment type="caution">
    <text evidence="2">The sequence shown here is derived from an EMBL/GenBank/DDBJ whole genome shotgun (WGS) entry which is preliminary data.</text>
</comment>
<dbReference type="PANTHER" id="PTHR37697">
    <property type="entry name" value="AP2-LIKE ETHYLENE-RESPONSIVE TRANSCRIPTION FACTOR SNZ"/>
    <property type="match status" value="1"/>
</dbReference>
<accession>A0AAD8KF51</accession>
<evidence type="ECO:0000313" key="2">
    <source>
        <dbReference type="EMBL" id="KAK1420171.1"/>
    </source>
</evidence>
<dbReference type="PANTHER" id="PTHR37697:SF2">
    <property type="entry name" value="AP2-LIKE ETHYLENE-RESPONSIVE TRANSCRIPTION FACTOR SNZ"/>
    <property type="match status" value="1"/>
</dbReference>
<evidence type="ECO:0000256" key="1">
    <source>
        <dbReference type="SAM" id="MobiDB-lite"/>
    </source>
</evidence>
<dbReference type="EMBL" id="JAUHHV010000006">
    <property type="protein sequence ID" value="KAK1420171.1"/>
    <property type="molecule type" value="Genomic_DNA"/>
</dbReference>
<sequence>MQIAEEEQHQQQQVVFNNDSEDSKMITMEEQMKDFSIQNKKRLKRSTSFDETEQMRWLDYGIESARAQFDYDPHVARLRALDLIYQFHA</sequence>
<organism evidence="2 3">
    <name type="scientific">Tagetes erecta</name>
    <name type="common">African marigold</name>
    <dbReference type="NCBI Taxonomy" id="13708"/>
    <lineage>
        <taxon>Eukaryota</taxon>
        <taxon>Viridiplantae</taxon>
        <taxon>Streptophyta</taxon>
        <taxon>Embryophyta</taxon>
        <taxon>Tracheophyta</taxon>
        <taxon>Spermatophyta</taxon>
        <taxon>Magnoliopsida</taxon>
        <taxon>eudicotyledons</taxon>
        <taxon>Gunneridae</taxon>
        <taxon>Pentapetalae</taxon>
        <taxon>asterids</taxon>
        <taxon>campanulids</taxon>
        <taxon>Asterales</taxon>
        <taxon>Asteraceae</taxon>
        <taxon>Asteroideae</taxon>
        <taxon>Heliantheae alliance</taxon>
        <taxon>Tageteae</taxon>
        <taxon>Tagetes</taxon>
    </lineage>
</organism>
<keyword evidence="3" id="KW-1185">Reference proteome</keyword>
<gene>
    <name evidence="2" type="ORF">QVD17_21545</name>
</gene>
<proteinExistence type="predicted"/>
<protein>
    <submittedName>
        <fullName evidence="2">Uncharacterized protein</fullName>
    </submittedName>
</protein>
<evidence type="ECO:0000313" key="3">
    <source>
        <dbReference type="Proteomes" id="UP001229421"/>
    </source>
</evidence>